<dbReference type="AlphaFoldDB" id="A0A934MP75"/>
<keyword evidence="2" id="KW-1185">Reference proteome</keyword>
<dbReference type="Proteomes" id="UP000640274">
    <property type="component" value="Unassembled WGS sequence"/>
</dbReference>
<evidence type="ECO:0000313" key="1">
    <source>
        <dbReference type="EMBL" id="MBJ6361781.1"/>
    </source>
</evidence>
<organism evidence="1 2">
    <name type="scientific">Paenibacillus roseus</name>
    <dbReference type="NCBI Taxonomy" id="2798579"/>
    <lineage>
        <taxon>Bacteria</taxon>
        <taxon>Bacillati</taxon>
        <taxon>Bacillota</taxon>
        <taxon>Bacilli</taxon>
        <taxon>Bacillales</taxon>
        <taxon>Paenibacillaceae</taxon>
        <taxon>Paenibacillus</taxon>
    </lineage>
</organism>
<feature type="non-terminal residue" evidence="1">
    <location>
        <position position="111"/>
    </location>
</feature>
<dbReference type="RefSeq" id="WP_199019334.1">
    <property type="nucleotide sequence ID" value="NZ_JAELUP010000051.1"/>
</dbReference>
<comment type="caution">
    <text evidence="1">The sequence shown here is derived from an EMBL/GenBank/DDBJ whole genome shotgun (WGS) entry which is preliminary data.</text>
</comment>
<evidence type="ECO:0000313" key="2">
    <source>
        <dbReference type="Proteomes" id="UP000640274"/>
    </source>
</evidence>
<proteinExistence type="predicted"/>
<name>A0A934MP75_9BACL</name>
<reference evidence="1" key="1">
    <citation type="submission" date="2020-12" db="EMBL/GenBank/DDBJ databases">
        <authorList>
            <person name="Huq M.A."/>
        </authorList>
    </citation>
    <scope>NUCLEOTIDE SEQUENCE</scope>
    <source>
        <strain evidence="1">MAHUQ-46</strain>
    </source>
</reference>
<accession>A0A934MP75</accession>
<sequence>MSTKYLEFALNRALFQNELNLMYLKKKWQEAEMYSFLLRHDLAFFLEDSGYNPVMKYVDNFLDVYLLADNDENKKETLSEFIFKFLKKEIISFKISSIKNLKKFKDFSLNY</sequence>
<gene>
    <name evidence="1" type="ORF">JFN88_10945</name>
</gene>
<protein>
    <submittedName>
        <fullName evidence="1">Uncharacterized protein</fullName>
    </submittedName>
</protein>
<dbReference type="EMBL" id="JAELUP010000051">
    <property type="protein sequence ID" value="MBJ6361781.1"/>
    <property type="molecule type" value="Genomic_DNA"/>
</dbReference>